<keyword evidence="3" id="KW-0813">Transport</keyword>
<dbReference type="Pfam" id="PF00005">
    <property type="entry name" value="ABC_tran"/>
    <property type="match status" value="1"/>
</dbReference>
<dbReference type="InterPro" id="IPR003593">
    <property type="entry name" value="AAA+_ATPase"/>
</dbReference>
<evidence type="ECO:0000313" key="13">
    <source>
        <dbReference type="Proteomes" id="UP001217476"/>
    </source>
</evidence>
<dbReference type="GO" id="GO:0006826">
    <property type="term" value="P:iron ion transport"/>
    <property type="evidence" value="ECO:0007669"/>
    <property type="project" value="UniProtKB-KW"/>
</dbReference>
<keyword evidence="4" id="KW-1003">Cell membrane</keyword>
<evidence type="ECO:0000256" key="5">
    <source>
        <dbReference type="ARBA" id="ARBA00022496"/>
    </source>
</evidence>
<evidence type="ECO:0000256" key="6">
    <source>
        <dbReference type="ARBA" id="ARBA00022741"/>
    </source>
</evidence>
<keyword evidence="8" id="KW-0408">Iron</keyword>
<comment type="subcellular location">
    <subcellularLocation>
        <location evidence="1">Cell membrane</location>
        <topology evidence="1">Peripheral membrane protein</topology>
    </subcellularLocation>
</comment>
<dbReference type="Proteomes" id="UP001217476">
    <property type="component" value="Chromosome"/>
</dbReference>
<dbReference type="GO" id="GO:0005524">
    <property type="term" value="F:ATP binding"/>
    <property type="evidence" value="ECO:0007669"/>
    <property type="project" value="UniProtKB-KW"/>
</dbReference>
<evidence type="ECO:0000259" key="11">
    <source>
        <dbReference type="PROSITE" id="PS50893"/>
    </source>
</evidence>
<dbReference type="SMART" id="SM00382">
    <property type="entry name" value="AAA"/>
    <property type="match status" value="1"/>
</dbReference>
<comment type="similarity">
    <text evidence="2">Belongs to the ABC transporter superfamily.</text>
</comment>
<dbReference type="InterPro" id="IPR003439">
    <property type="entry name" value="ABC_transporter-like_ATP-bd"/>
</dbReference>
<keyword evidence="6" id="KW-0547">Nucleotide-binding</keyword>
<evidence type="ECO:0000256" key="2">
    <source>
        <dbReference type="ARBA" id="ARBA00005417"/>
    </source>
</evidence>
<accession>A0AAJ6AZ71</accession>
<proteinExistence type="inferred from homology"/>
<evidence type="ECO:0000256" key="8">
    <source>
        <dbReference type="ARBA" id="ARBA00023004"/>
    </source>
</evidence>
<sequence length="261" mass="28209">MPAISSLSLQGVHFSIRGRKILNDLTFTAQPGEFLAIVGPNGCGKSTTLRLMSGLARPDSGKILAGDTDLATLGRKEISRRIALLTQAGHVPPNLTVHDLVSMGRFAHQSLLSRQSREDEALVADALLSMHVQSLQTQRVGELSGGQLQRARMAMTLAQDGGILLLDEPTTYLDLRFQFGILEKARELAHAGRTVIAVLHDFTQASLFADRVAVMNEGRLVALGRPHEVLTEDIVAEVFGVRTKVVHANGAVFHVPETIAK</sequence>
<dbReference type="GO" id="GO:0005886">
    <property type="term" value="C:plasma membrane"/>
    <property type="evidence" value="ECO:0007669"/>
    <property type="project" value="UniProtKB-SubCell"/>
</dbReference>
<evidence type="ECO:0000256" key="3">
    <source>
        <dbReference type="ARBA" id="ARBA00022448"/>
    </source>
</evidence>
<organism evidence="12 13">
    <name type="scientific">Candidatus Devosia phytovorans</name>
    <dbReference type="NCBI Taxonomy" id="3121372"/>
    <lineage>
        <taxon>Bacteria</taxon>
        <taxon>Pseudomonadati</taxon>
        <taxon>Pseudomonadota</taxon>
        <taxon>Alphaproteobacteria</taxon>
        <taxon>Hyphomicrobiales</taxon>
        <taxon>Devosiaceae</taxon>
        <taxon>Devosia</taxon>
    </lineage>
</organism>
<dbReference type="EMBL" id="CP119312">
    <property type="protein sequence ID" value="WEK02889.1"/>
    <property type="molecule type" value="Genomic_DNA"/>
</dbReference>
<dbReference type="FunFam" id="3.40.50.300:FF:000134">
    <property type="entry name" value="Iron-enterobactin ABC transporter ATP-binding protein"/>
    <property type="match status" value="1"/>
</dbReference>
<dbReference type="SUPFAM" id="SSF52540">
    <property type="entry name" value="P-loop containing nucleoside triphosphate hydrolases"/>
    <property type="match status" value="1"/>
</dbReference>
<keyword evidence="9" id="KW-0406">Ion transport</keyword>
<dbReference type="PROSITE" id="PS50893">
    <property type="entry name" value="ABC_TRANSPORTER_2"/>
    <property type="match status" value="1"/>
</dbReference>
<dbReference type="InterPro" id="IPR017871">
    <property type="entry name" value="ABC_transporter-like_CS"/>
</dbReference>
<dbReference type="CDD" id="cd03214">
    <property type="entry name" value="ABC_Iron-Siderophores_B12_Hemin"/>
    <property type="match status" value="1"/>
</dbReference>
<keyword evidence="5" id="KW-0410">Iron transport</keyword>
<reference evidence="12" key="1">
    <citation type="submission" date="2023-03" db="EMBL/GenBank/DDBJ databases">
        <title>Andean soil-derived lignocellulolytic bacterial consortium as a source of novel taxa and putative plastic-active enzymes.</title>
        <authorList>
            <person name="Diaz-Garcia L."/>
            <person name="Chuvochina M."/>
            <person name="Feuerriegel G."/>
            <person name="Bunk B."/>
            <person name="Sproer C."/>
            <person name="Streit W.R."/>
            <person name="Rodriguez L.M."/>
            <person name="Overmann J."/>
            <person name="Jimenez D.J."/>
        </authorList>
    </citation>
    <scope>NUCLEOTIDE SEQUENCE</scope>
    <source>
        <strain evidence="12">MAG 4196</strain>
    </source>
</reference>
<dbReference type="PANTHER" id="PTHR42771">
    <property type="entry name" value="IRON(3+)-HYDROXAMATE IMPORT ATP-BINDING PROTEIN FHUC"/>
    <property type="match status" value="1"/>
</dbReference>
<evidence type="ECO:0000256" key="4">
    <source>
        <dbReference type="ARBA" id="ARBA00022475"/>
    </source>
</evidence>
<name>A0AAJ6AZ71_9HYPH</name>
<evidence type="ECO:0000256" key="9">
    <source>
        <dbReference type="ARBA" id="ARBA00023065"/>
    </source>
</evidence>
<feature type="domain" description="ABC transporter" evidence="11">
    <location>
        <begin position="7"/>
        <end position="242"/>
    </location>
</feature>
<gene>
    <name evidence="12" type="ORF">P0Y65_11775</name>
</gene>
<evidence type="ECO:0000256" key="10">
    <source>
        <dbReference type="ARBA" id="ARBA00023136"/>
    </source>
</evidence>
<dbReference type="InterPro" id="IPR027417">
    <property type="entry name" value="P-loop_NTPase"/>
</dbReference>
<protein>
    <submittedName>
        <fullName evidence="12">ABC transporter ATP-binding protein</fullName>
    </submittedName>
</protein>
<keyword evidence="10" id="KW-0472">Membrane</keyword>
<dbReference type="Gene3D" id="3.40.50.300">
    <property type="entry name" value="P-loop containing nucleotide triphosphate hydrolases"/>
    <property type="match status" value="1"/>
</dbReference>
<dbReference type="AlphaFoldDB" id="A0AAJ6AZ71"/>
<dbReference type="GO" id="GO:0016887">
    <property type="term" value="F:ATP hydrolysis activity"/>
    <property type="evidence" value="ECO:0007669"/>
    <property type="project" value="InterPro"/>
</dbReference>
<evidence type="ECO:0000313" key="12">
    <source>
        <dbReference type="EMBL" id="WEK02889.1"/>
    </source>
</evidence>
<dbReference type="PROSITE" id="PS00211">
    <property type="entry name" value="ABC_TRANSPORTER_1"/>
    <property type="match status" value="1"/>
</dbReference>
<keyword evidence="7 12" id="KW-0067">ATP-binding</keyword>
<dbReference type="InterPro" id="IPR051535">
    <property type="entry name" value="Siderophore_ABC-ATPase"/>
</dbReference>
<evidence type="ECO:0000256" key="1">
    <source>
        <dbReference type="ARBA" id="ARBA00004202"/>
    </source>
</evidence>
<evidence type="ECO:0000256" key="7">
    <source>
        <dbReference type="ARBA" id="ARBA00022840"/>
    </source>
</evidence>
<dbReference type="PANTHER" id="PTHR42771:SF2">
    <property type="entry name" value="IRON(3+)-HYDROXAMATE IMPORT ATP-BINDING PROTEIN FHUC"/>
    <property type="match status" value="1"/>
</dbReference>